<keyword evidence="2" id="KW-1185">Reference proteome</keyword>
<dbReference type="Proteomes" id="UP000594072">
    <property type="component" value="Segment"/>
</dbReference>
<proteinExistence type="predicted"/>
<protein>
    <submittedName>
        <fullName evidence="1">Uncharacterized protein</fullName>
    </submittedName>
</protein>
<name>A0A7M1CLQ8_9CAUD</name>
<dbReference type="RefSeq" id="YP_010677670.1">
    <property type="nucleotide sequence ID" value="NC_071024.1"/>
</dbReference>
<organism evidence="1 2">
    <name type="scientific">Arthrobacter phage Phives</name>
    <dbReference type="NCBI Taxonomy" id="2776856"/>
    <lineage>
        <taxon>Viruses</taxon>
        <taxon>Duplodnaviria</taxon>
        <taxon>Heunggongvirae</taxon>
        <taxon>Uroviricota</taxon>
        <taxon>Caudoviricetes</taxon>
        <taxon>Casidaviridae</taxon>
        <taxon>Yangvirus</taxon>
        <taxon>Yangvirus phives</taxon>
    </lineage>
</organism>
<dbReference type="GeneID" id="77954054"/>
<sequence>MSSRPGVVTKQTAMVAEAEGYQPYVTAEFRVFWPPSATDAEIEDALTRAVAETRARIELRRRGNG</sequence>
<evidence type="ECO:0000313" key="2">
    <source>
        <dbReference type="Proteomes" id="UP000594072"/>
    </source>
</evidence>
<dbReference type="EMBL" id="MT889376">
    <property type="protein sequence ID" value="QOP65164.1"/>
    <property type="molecule type" value="Genomic_DNA"/>
</dbReference>
<gene>
    <name evidence="1" type="primary">36</name>
    <name evidence="1" type="ORF">SEA_PHIVES_36</name>
</gene>
<reference evidence="2" key="1">
    <citation type="submission" date="2020-08" db="EMBL/GenBank/DDBJ databases">
        <authorList>
            <person name="Jean-Baptiste R."/>
            <person name="Gibb B.P."/>
            <person name="Hussain S.I."/>
            <person name="Kamruzzaman M.A."/>
            <person name="Mosfique B."/>
            <person name="McPherson K.A."/>
            <person name="LaCorte G.A."/>
            <person name="Khan M.A."/>
            <person name="Chohan S."/>
            <person name="Le T.Q."/>
            <person name="Hernandez K.M."/>
            <person name="Mata K."/>
            <person name="Percy M."/>
            <person name="Ball S.L."/>
            <person name="Garlena R.A."/>
            <person name="Russell D.A."/>
            <person name="Pope W.H."/>
            <person name="Jacobs-Sera D."/>
            <person name="Hatfull G.F."/>
        </authorList>
    </citation>
    <scope>NUCLEOTIDE SEQUENCE [LARGE SCALE GENOMIC DNA]</scope>
</reference>
<dbReference type="KEGG" id="vg:77954054"/>
<accession>A0A7M1CLQ8</accession>
<evidence type="ECO:0000313" key="1">
    <source>
        <dbReference type="EMBL" id="QOP65164.1"/>
    </source>
</evidence>